<gene>
    <name evidence="1" type="ORF">Tco025E_01492</name>
</gene>
<proteinExistence type="predicted"/>
<reference evidence="1 2" key="1">
    <citation type="journal article" date="2018" name="BMC Genomics">
        <title>Genomic comparison of Trypanosoma conorhini and Trypanosoma rangeli to Trypanosoma cruzi strains of high and low virulence.</title>
        <authorList>
            <person name="Bradwell K.R."/>
            <person name="Koparde V.N."/>
            <person name="Matveyev A.V."/>
            <person name="Serrano M.G."/>
            <person name="Alves J.M."/>
            <person name="Parikh H."/>
            <person name="Huang B."/>
            <person name="Lee V."/>
            <person name="Espinosa-Alvarez O."/>
            <person name="Ortiz P.A."/>
            <person name="Costa-Martins A.G."/>
            <person name="Teixeira M.M."/>
            <person name="Buck G.A."/>
        </authorList>
    </citation>
    <scope>NUCLEOTIDE SEQUENCE [LARGE SCALE GENOMIC DNA]</scope>
    <source>
        <strain evidence="1 2">025E</strain>
    </source>
</reference>
<evidence type="ECO:0000313" key="2">
    <source>
        <dbReference type="Proteomes" id="UP000284403"/>
    </source>
</evidence>
<keyword evidence="2" id="KW-1185">Reference proteome</keyword>
<accession>A0A422Q8L7</accession>
<protein>
    <submittedName>
        <fullName evidence="1">Uncharacterized protein</fullName>
    </submittedName>
</protein>
<comment type="caution">
    <text evidence="1">The sequence shown here is derived from an EMBL/GenBank/DDBJ whole genome shotgun (WGS) entry which is preliminary data.</text>
</comment>
<dbReference type="Proteomes" id="UP000284403">
    <property type="component" value="Unassembled WGS sequence"/>
</dbReference>
<dbReference type="OrthoDB" id="238208at2759"/>
<organism evidence="1 2">
    <name type="scientific">Trypanosoma conorhini</name>
    <dbReference type="NCBI Taxonomy" id="83891"/>
    <lineage>
        <taxon>Eukaryota</taxon>
        <taxon>Discoba</taxon>
        <taxon>Euglenozoa</taxon>
        <taxon>Kinetoplastea</taxon>
        <taxon>Metakinetoplastina</taxon>
        <taxon>Trypanosomatida</taxon>
        <taxon>Trypanosomatidae</taxon>
        <taxon>Trypanosoma</taxon>
    </lineage>
</organism>
<dbReference type="AlphaFoldDB" id="A0A422Q8L7"/>
<evidence type="ECO:0000313" key="1">
    <source>
        <dbReference type="EMBL" id="RNF26325.1"/>
    </source>
</evidence>
<name>A0A422Q8L7_9TRYP</name>
<dbReference type="EMBL" id="MKKU01000047">
    <property type="protein sequence ID" value="RNF26325.1"/>
    <property type="molecule type" value="Genomic_DNA"/>
</dbReference>
<sequence length="239" mass="26523">MPPSIVRAIATVNRHLAEQHEDVSGNGESTALLHPPPSEVCPGSRRCILPAFRETWRGGPNVIAPDHGSCFVSVDCLWHDRNRISEEEMKEVALQEGNKWDEETLASMAVTCARCAVDAAPAFGASWPRERNIEGLLKNSVRDKMKLCRNCRMHHVHGALGLQESPYGHVGEVYADIQQRLSLARARAICPLRRQVQYISDSLFGSIALRQSVCVRCKGGVQPEDHLFASQHVEDVDVK</sequence>
<dbReference type="RefSeq" id="XP_029231531.1">
    <property type="nucleotide sequence ID" value="XM_029368430.1"/>
</dbReference>
<dbReference type="GeneID" id="40315103"/>